<dbReference type="EnsemblPlants" id="LPERR03G26140.1">
    <property type="protein sequence ID" value="LPERR03G26140.1"/>
    <property type="gene ID" value="LPERR03G26140"/>
</dbReference>
<keyword evidence="11 16" id="KW-0067">ATP-binding</keyword>
<dbReference type="InterPro" id="IPR002902">
    <property type="entry name" value="GNK2"/>
</dbReference>
<keyword evidence="8" id="KW-0677">Repeat</keyword>
<evidence type="ECO:0000256" key="11">
    <source>
        <dbReference type="ARBA" id="ARBA00022840"/>
    </source>
</evidence>
<comment type="subcellular location">
    <subcellularLocation>
        <location evidence="1">Cell membrane</location>
        <topology evidence="1">Single-pass type I membrane protein</topology>
    </subcellularLocation>
</comment>
<dbReference type="Pfam" id="PF00069">
    <property type="entry name" value="Pkinase"/>
    <property type="match status" value="1"/>
</dbReference>
<dbReference type="GO" id="GO:0002229">
    <property type="term" value="P:defense response to oomycetes"/>
    <property type="evidence" value="ECO:0007669"/>
    <property type="project" value="UniProtKB-ARBA"/>
</dbReference>
<dbReference type="CDD" id="cd23509">
    <property type="entry name" value="Gnk2-like"/>
    <property type="match status" value="2"/>
</dbReference>
<comment type="similarity">
    <text evidence="2">In the N-terminal section; belongs to the leguminous lectin family.</text>
</comment>
<evidence type="ECO:0000256" key="3">
    <source>
        <dbReference type="ARBA" id="ARBA00010217"/>
    </source>
</evidence>
<keyword evidence="9 16" id="KW-0547">Nucleotide-binding</keyword>
<evidence type="ECO:0000259" key="20">
    <source>
        <dbReference type="PROSITE" id="PS51473"/>
    </source>
</evidence>
<evidence type="ECO:0000256" key="9">
    <source>
        <dbReference type="ARBA" id="ARBA00022741"/>
    </source>
</evidence>
<evidence type="ECO:0000256" key="4">
    <source>
        <dbReference type="ARBA" id="ARBA00022475"/>
    </source>
</evidence>
<dbReference type="Proteomes" id="UP000032180">
    <property type="component" value="Chromosome 3"/>
</dbReference>
<dbReference type="PROSITE" id="PS00107">
    <property type="entry name" value="PROTEIN_KINASE_ATP"/>
    <property type="match status" value="1"/>
</dbReference>
<feature type="domain" description="Gnk2-homologous" evidence="20">
    <location>
        <begin position="176"/>
        <end position="286"/>
    </location>
</feature>
<evidence type="ECO:0000256" key="5">
    <source>
        <dbReference type="ARBA" id="ARBA00022679"/>
    </source>
</evidence>
<evidence type="ECO:0000256" key="14">
    <source>
        <dbReference type="ARBA" id="ARBA00023170"/>
    </source>
</evidence>
<evidence type="ECO:0000256" key="12">
    <source>
        <dbReference type="ARBA" id="ARBA00022989"/>
    </source>
</evidence>
<feature type="chain" id="PRO_5002347985" description="Protein kinase domain-containing protein" evidence="18">
    <location>
        <begin position="22"/>
        <end position="716"/>
    </location>
</feature>
<evidence type="ECO:0000256" key="18">
    <source>
        <dbReference type="SAM" id="SignalP"/>
    </source>
</evidence>
<keyword evidence="5" id="KW-0808">Transferase</keyword>
<name>A0A0D9VY22_9ORYZ</name>
<dbReference type="GO" id="GO:0005886">
    <property type="term" value="C:plasma membrane"/>
    <property type="evidence" value="ECO:0007669"/>
    <property type="project" value="UniProtKB-SubCell"/>
</dbReference>
<keyword evidence="12 17" id="KW-1133">Transmembrane helix</keyword>
<evidence type="ECO:0000256" key="7">
    <source>
        <dbReference type="ARBA" id="ARBA00022729"/>
    </source>
</evidence>
<dbReference type="HOGENOM" id="CLU_000288_35_7_1"/>
<evidence type="ECO:0000256" key="16">
    <source>
        <dbReference type="PROSITE-ProRule" id="PRU10141"/>
    </source>
</evidence>
<evidence type="ECO:0000256" key="6">
    <source>
        <dbReference type="ARBA" id="ARBA00022692"/>
    </source>
</evidence>
<dbReference type="STRING" id="77586.A0A0D9VY22"/>
<proteinExistence type="inferred from homology"/>
<dbReference type="InterPro" id="IPR050528">
    <property type="entry name" value="L-type_Lectin-RKs"/>
</dbReference>
<organism evidence="21 22">
    <name type="scientific">Leersia perrieri</name>
    <dbReference type="NCBI Taxonomy" id="77586"/>
    <lineage>
        <taxon>Eukaryota</taxon>
        <taxon>Viridiplantae</taxon>
        <taxon>Streptophyta</taxon>
        <taxon>Embryophyta</taxon>
        <taxon>Tracheophyta</taxon>
        <taxon>Spermatophyta</taxon>
        <taxon>Magnoliopsida</taxon>
        <taxon>Liliopsida</taxon>
        <taxon>Poales</taxon>
        <taxon>Poaceae</taxon>
        <taxon>BOP clade</taxon>
        <taxon>Oryzoideae</taxon>
        <taxon>Oryzeae</taxon>
        <taxon>Oryzinae</taxon>
        <taxon>Leersia</taxon>
    </lineage>
</organism>
<keyword evidence="4" id="KW-1003">Cell membrane</keyword>
<evidence type="ECO:0000256" key="2">
    <source>
        <dbReference type="ARBA" id="ARBA00008536"/>
    </source>
</evidence>
<reference evidence="21 22" key="1">
    <citation type="submission" date="2012-08" db="EMBL/GenBank/DDBJ databases">
        <title>Oryza genome evolution.</title>
        <authorList>
            <person name="Wing R.A."/>
        </authorList>
    </citation>
    <scope>NUCLEOTIDE SEQUENCE</scope>
</reference>
<evidence type="ECO:0000313" key="22">
    <source>
        <dbReference type="Proteomes" id="UP000032180"/>
    </source>
</evidence>
<dbReference type="Gene3D" id="3.30.430.20">
    <property type="entry name" value="Gnk2 domain, C-X8-C-X2-C motif"/>
    <property type="match status" value="2"/>
</dbReference>
<evidence type="ECO:0000256" key="17">
    <source>
        <dbReference type="SAM" id="Phobius"/>
    </source>
</evidence>
<dbReference type="SMART" id="SM00220">
    <property type="entry name" value="S_TKc"/>
    <property type="match status" value="1"/>
</dbReference>
<reference evidence="21" key="3">
    <citation type="submission" date="2015-04" db="UniProtKB">
        <authorList>
            <consortium name="EnsemblPlants"/>
        </authorList>
    </citation>
    <scope>IDENTIFICATION</scope>
</reference>
<keyword evidence="13 17" id="KW-0472">Membrane</keyword>
<comment type="similarity">
    <text evidence="3">In the C-terminal section; belongs to the protein kinase superfamily. Ser/Thr protein kinase family.</text>
</comment>
<keyword evidence="22" id="KW-1185">Reference proteome</keyword>
<dbReference type="GO" id="GO:0004672">
    <property type="term" value="F:protein kinase activity"/>
    <property type="evidence" value="ECO:0007669"/>
    <property type="project" value="InterPro"/>
</dbReference>
<feature type="signal peptide" evidence="18">
    <location>
        <begin position="1"/>
        <end position="21"/>
    </location>
</feature>
<dbReference type="Gene3D" id="1.10.510.10">
    <property type="entry name" value="Transferase(Phosphotransferase) domain 1"/>
    <property type="match status" value="1"/>
</dbReference>
<dbReference type="InterPro" id="IPR011009">
    <property type="entry name" value="Kinase-like_dom_sf"/>
</dbReference>
<dbReference type="PROSITE" id="PS00108">
    <property type="entry name" value="PROTEIN_KINASE_ST"/>
    <property type="match status" value="1"/>
</dbReference>
<dbReference type="Gramene" id="LPERR03G26140.1">
    <property type="protein sequence ID" value="LPERR03G26140.1"/>
    <property type="gene ID" value="LPERR03G26140"/>
</dbReference>
<evidence type="ECO:0000313" key="21">
    <source>
        <dbReference type="EnsemblPlants" id="LPERR03G26140.1"/>
    </source>
</evidence>
<dbReference type="GO" id="GO:0005524">
    <property type="term" value="F:ATP binding"/>
    <property type="evidence" value="ECO:0007669"/>
    <property type="project" value="UniProtKB-UniRule"/>
</dbReference>
<evidence type="ECO:0000256" key="13">
    <source>
        <dbReference type="ARBA" id="ARBA00023136"/>
    </source>
</evidence>
<dbReference type="InterPro" id="IPR000719">
    <property type="entry name" value="Prot_kinase_dom"/>
</dbReference>
<evidence type="ECO:0000256" key="10">
    <source>
        <dbReference type="ARBA" id="ARBA00022777"/>
    </source>
</evidence>
<keyword evidence="15" id="KW-0325">Glycoprotein</keyword>
<keyword evidence="14" id="KW-0675">Receptor</keyword>
<evidence type="ECO:0000259" key="19">
    <source>
        <dbReference type="PROSITE" id="PS50011"/>
    </source>
</evidence>
<dbReference type="Pfam" id="PF01657">
    <property type="entry name" value="Stress-antifung"/>
    <property type="match status" value="2"/>
</dbReference>
<dbReference type="SUPFAM" id="SSF56112">
    <property type="entry name" value="Protein kinase-like (PK-like)"/>
    <property type="match status" value="1"/>
</dbReference>
<feature type="domain" description="Protein kinase" evidence="19">
    <location>
        <begin position="388"/>
        <end position="678"/>
    </location>
</feature>
<dbReference type="InterPro" id="IPR017441">
    <property type="entry name" value="Protein_kinase_ATP_BS"/>
</dbReference>
<keyword evidence="10" id="KW-0418">Kinase</keyword>
<dbReference type="eggNOG" id="ENOG502QTX3">
    <property type="taxonomic scope" value="Eukaryota"/>
</dbReference>
<dbReference type="Gene3D" id="3.30.200.20">
    <property type="entry name" value="Phosphorylase Kinase, domain 1"/>
    <property type="match status" value="1"/>
</dbReference>
<dbReference type="CDD" id="cd14066">
    <property type="entry name" value="STKc_IRAK"/>
    <property type="match status" value="1"/>
</dbReference>
<evidence type="ECO:0000256" key="8">
    <source>
        <dbReference type="ARBA" id="ARBA00022737"/>
    </source>
</evidence>
<protein>
    <recommendedName>
        <fullName evidence="23">Protein kinase domain-containing protein</fullName>
    </recommendedName>
</protein>
<dbReference type="FunFam" id="1.10.510.10:FF:000240">
    <property type="entry name" value="Lectin-domain containing receptor kinase A4.3"/>
    <property type="match status" value="1"/>
</dbReference>
<evidence type="ECO:0000256" key="1">
    <source>
        <dbReference type="ARBA" id="ARBA00004251"/>
    </source>
</evidence>
<dbReference type="PANTHER" id="PTHR27007">
    <property type="match status" value="1"/>
</dbReference>
<dbReference type="InterPro" id="IPR038408">
    <property type="entry name" value="GNK2_sf"/>
</dbReference>
<feature type="binding site" evidence="16">
    <location>
        <position position="419"/>
    </location>
    <ligand>
        <name>ATP</name>
        <dbReference type="ChEBI" id="CHEBI:30616"/>
    </ligand>
</feature>
<evidence type="ECO:0008006" key="23">
    <source>
        <dbReference type="Google" id="ProtNLM"/>
    </source>
</evidence>
<accession>A0A0D9VY22</accession>
<sequence>MAARHLLLLAIVGSLISLCASEVVDASADADDGGDQMMRPLKMSCSTGASNYTAGSQYHKNLDQLLAAIPMAAADNRGFSNTTFGTAPDEVFGLVMCYAEVNQDADQCRMCLAGAPARIMQLCPGSRTARAVFDACVVLYSDASFFSVAGDLTATSFHVQAYRPRPPRARGGWTTTYREFSLSEPPFVVDAAAMNRTRSDLITSLTVTAARAPLRLASDHTPFGGTPSMLARSMRGFVQCRRDLPASECTRCLSSYSARLPQLLPNNSGGAIKGYSCLLTYNIYSPEVPWLKLPSDWEFREALEEEARVKRKRHRRIVAAVAGSVCAVVLVICLSLLARYFLHRWKLWRAAAAAKKSEVEQPVEELNKGATGPRRFSYGELSAATGDFSGDNKLGEGGFGSVYRGVLTNMNDLPVAVKKVSKSSRQGWKEFVSEISIISRLRHRNLVQLIGWCHDGNGGGGGELLLVYQLMPNGSLDSHIYGGSTEENAVVLPWPARYDVVLGVGAALVYLHEETTEQCVLHRDIKPSNVMLDATFNAKLGDFGLARLVVGDGRRSCTTGAAGTLGYMDPECVSAFTASVESDVYSFGVLLLEIACGRRPAVPTGDGGGGVVHLAQWVWEWHGRGAILEAADARLEGEFDGQEMERVLGVGLWCAHPDRALRPSMRQAVGVLRCEAPLPDLPARMPVATYTAPPASAGSTGSGGDICSSCSITIET</sequence>
<keyword evidence="6 17" id="KW-0812">Transmembrane</keyword>
<keyword evidence="7 18" id="KW-0732">Signal</keyword>
<dbReference type="FunFam" id="3.30.200.20:FF:000168">
    <property type="entry name" value="L-type lectin-domain containing receptor kinase IX.1"/>
    <property type="match status" value="1"/>
</dbReference>
<dbReference type="PROSITE" id="PS50011">
    <property type="entry name" value="PROTEIN_KINASE_DOM"/>
    <property type="match status" value="1"/>
</dbReference>
<feature type="domain" description="Gnk2-homologous" evidence="20">
    <location>
        <begin position="40"/>
        <end position="145"/>
    </location>
</feature>
<dbReference type="InterPro" id="IPR008271">
    <property type="entry name" value="Ser/Thr_kinase_AS"/>
</dbReference>
<evidence type="ECO:0000256" key="15">
    <source>
        <dbReference type="ARBA" id="ARBA00023180"/>
    </source>
</evidence>
<dbReference type="PROSITE" id="PS51473">
    <property type="entry name" value="GNK2"/>
    <property type="match status" value="2"/>
</dbReference>
<dbReference type="AlphaFoldDB" id="A0A0D9VY22"/>
<reference evidence="22" key="2">
    <citation type="submission" date="2013-12" db="EMBL/GenBank/DDBJ databases">
        <authorList>
            <person name="Yu Y."/>
            <person name="Lee S."/>
            <person name="de Baynast K."/>
            <person name="Wissotski M."/>
            <person name="Liu L."/>
            <person name="Talag J."/>
            <person name="Goicoechea J."/>
            <person name="Angelova A."/>
            <person name="Jetty R."/>
            <person name="Kudrna D."/>
            <person name="Golser W."/>
            <person name="Rivera L."/>
            <person name="Zhang J."/>
            <person name="Wing R."/>
        </authorList>
    </citation>
    <scope>NUCLEOTIDE SEQUENCE</scope>
</reference>
<feature type="transmembrane region" description="Helical" evidence="17">
    <location>
        <begin position="317"/>
        <end position="342"/>
    </location>
</feature>